<dbReference type="Pfam" id="PF03888">
    <property type="entry name" value="MucB_RseB"/>
    <property type="match status" value="1"/>
</dbReference>
<evidence type="ECO:0000313" key="3">
    <source>
        <dbReference type="EMBL" id="GBC97851.1"/>
    </source>
</evidence>
<accession>A0A2H5X9I2</accession>
<evidence type="ECO:0000259" key="2">
    <source>
        <dbReference type="Pfam" id="PF03888"/>
    </source>
</evidence>
<dbReference type="EMBL" id="BEHT01000003">
    <property type="protein sequence ID" value="GBC97851.1"/>
    <property type="molecule type" value="Genomic_DNA"/>
</dbReference>
<protein>
    <recommendedName>
        <fullName evidence="2">MucB/RseB N-terminal domain-containing protein</fullName>
    </recommendedName>
</protein>
<dbReference type="PANTHER" id="PTHR37507:SF2">
    <property type="entry name" value="SPORULATION PROTEIN YDCC"/>
    <property type="match status" value="1"/>
</dbReference>
<reference evidence="4" key="1">
    <citation type="submission" date="2017-09" db="EMBL/GenBank/DDBJ databases">
        <title>Metaegenomics of thermophilic ammonia-oxidizing enrichment culture.</title>
        <authorList>
            <person name="Kato S."/>
            <person name="Suzuki K."/>
        </authorList>
    </citation>
    <scope>NUCLEOTIDE SEQUENCE [LARGE SCALE GENOMIC DNA]</scope>
</reference>
<dbReference type="InterPro" id="IPR038484">
    <property type="entry name" value="MucB/RseB_C_sf"/>
</dbReference>
<dbReference type="InterPro" id="IPR052944">
    <property type="entry name" value="Sporulation_related"/>
</dbReference>
<name>A0A2H5X9I2_9BACT</name>
<dbReference type="PANTHER" id="PTHR37507">
    <property type="entry name" value="SPORULATION PROTEIN YDCC"/>
    <property type="match status" value="1"/>
</dbReference>
<dbReference type="AlphaFoldDB" id="A0A2H5X9I2"/>
<dbReference type="Proteomes" id="UP000236173">
    <property type="component" value="Unassembled WGS sequence"/>
</dbReference>
<proteinExistence type="predicted"/>
<evidence type="ECO:0000256" key="1">
    <source>
        <dbReference type="SAM" id="MobiDB-lite"/>
    </source>
</evidence>
<dbReference type="InterPro" id="IPR033434">
    <property type="entry name" value="MucB/RseB_N"/>
</dbReference>
<evidence type="ECO:0000313" key="4">
    <source>
        <dbReference type="Proteomes" id="UP000236173"/>
    </source>
</evidence>
<feature type="region of interest" description="Disordered" evidence="1">
    <location>
        <begin position="283"/>
        <end position="304"/>
    </location>
</feature>
<organism evidence="3 4">
    <name type="scientific">Candidatus Fervidibacter japonicus</name>
    <dbReference type="NCBI Taxonomy" id="2035412"/>
    <lineage>
        <taxon>Bacteria</taxon>
        <taxon>Candidatus Fervidibacterota</taxon>
        <taxon>Candidatus Fervidibacter</taxon>
    </lineage>
</organism>
<gene>
    <name evidence="3" type="ORF">HRbin17_00346</name>
</gene>
<sequence>MNRWMVVPLTLAVVVVAWGDEQRAVGVWRLLQPPRFRTLQGTVQVSVFAERRGDRVWTMEIWADEQRSRTQVTLPHPEGSRQIITITTTDAVWILLPFAKRAIRRTGITLPSWRDLWGFRSDKLDLAQRNYTLRILKRESVAGLPCLVLELIPKFRGNPIRRLWVHPPTRLPLQLERYSPDGKLEIRVAFTDIKINQPLPLLIFDTSLPSDWQQVDAPVRRSPLPLANAEAVLGFPLLMPAWVPPGYVLDGAFVIQDRRWKVAHILYTDGISVISVFEHPAPSREQRFGPPKRRHGGEAPPPPAMRMFPQQWLRREIGQLQVVLVAETTREWLERMADSLQDRVATER</sequence>
<dbReference type="Gene3D" id="2.50.20.10">
    <property type="entry name" value="Lipoprotein localisation LolA/LolB/LppX"/>
    <property type="match status" value="1"/>
</dbReference>
<dbReference type="Gene3D" id="3.30.200.100">
    <property type="entry name" value="MucB/RseB, C-terminal domain"/>
    <property type="match status" value="1"/>
</dbReference>
<feature type="domain" description="MucB/RseB N-terminal" evidence="2">
    <location>
        <begin position="47"/>
        <end position="200"/>
    </location>
</feature>
<comment type="caution">
    <text evidence="3">The sequence shown here is derived from an EMBL/GenBank/DDBJ whole genome shotgun (WGS) entry which is preliminary data.</text>
</comment>